<keyword evidence="5" id="KW-1185">Reference proteome</keyword>
<evidence type="ECO:0000256" key="3">
    <source>
        <dbReference type="SAM" id="SignalP"/>
    </source>
</evidence>
<organism evidence="4 5">
    <name type="scientific">Brachionus plicatilis</name>
    <name type="common">Marine rotifer</name>
    <name type="synonym">Brachionus muelleri</name>
    <dbReference type="NCBI Taxonomy" id="10195"/>
    <lineage>
        <taxon>Eukaryota</taxon>
        <taxon>Metazoa</taxon>
        <taxon>Spiralia</taxon>
        <taxon>Gnathifera</taxon>
        <taxon>Rotifera</taxon>
        <taxon>Eurotatoria</taxon>
        <taxon>Monogononta</taxon>
        <taxon>Pseudotrocha</taxon>
        <taxon>Ploima</taxon>
        <taxon>Brachionidae</taxon>
        <taxon>Brachionus</taxon>
    </lineage>
</organism>
<accession>A0A3M7T1Q9</accession>
<keyword evidence="2" id="KW-1133">Transmembrane helix</keyword>
<feature type="chain" id="PRO_5018119655" description="SUEL-type lectin domain-containing protein" evidence="3">
    <location>
        <begin position="23"/>
        <end position="525"/>
    </location>
</feature>
<evidence type="ECO:0008006" key="6">
    <source>
        <dbReference type="Google" id="ProtNLM"/>
    </source>
</evidence>
<keyword evidence="3" id="KW-0732">Signal</keyword>
<sequence>MQLLFFLIFILNALITNIKCQAAFTPKTVSICADEYRLNSYPLQCQFGQAVNIIQVVEKFEKNNQRPDCYGKGSLDYNYSKPLVDFCNGKTECVLSSAFIDEKKLFDAETYFLPDNSYYLIPYRIDIIFDCSSNIVLTTTQPIFTQETTETTTISTETTTSTSTTTTTTTSTTTTTATTTSTTTLTPNTTEFFSVSNVTVEANNSTENISSNYTHFSGTTFAQHNLKQHTGAPFLSVNEDEYLTKKNKAFNHFTIAFKSTDSFTTTTSTLKELNTTTSASSSSSTSFKLSAKIKQRLNENNLTTKVKFNILGKSVSSIGTSSSHSSTTSAKIQSRPIVESTANKTKKIPKIIYSNISDLKDKYKSFKDPTTTTSTTTKVASYEPNSDTDRTVMIVLIVLGSVFFLIIIAIAILICIRRQNQAKLDREFGYKNDYSGDDSVSNEGNISTIGGSVKQKHISGPFSEMSGFHSSRNMESLTGTFGTYRSKSNEGYDNSDRSVDLSNDSSRMDNRRPRVDSNEYWRTNV</sequence>
<feature type="compositionally biased region" description="Basic and acidic residues" evidence="1">
    <location>
        <begin position="506"/>
        <end position="519"/>
    </location>
</feature>
<evidence type="ECO:0000313" key="4">
    <source>
        <dbReference type="EMBL" id="RNA41887.1"/>
    </source>
</evidence>
<feature type="transmembrane region" description="Helical" evidence="2">
    <location>
        <begin position="392"/>
        <end position="416"/>
    </location>
</feature>
<evidence type="ECO:0000256" key="2">
    <source>
        <dbReference type="SAM" id="Phobius"/>
    </source>
</evidence>
<dbReference type="EMBL" id="REGN01000439">
    <property type="protein sequence ID" value="RNA41887.1"/>
    <property type="molecule type" value="Genomic_DNA"/>
</dbReference>
<keyword evidence="2" id="KW-0812">Transmembrane</keyword>
<feature type="region of interest" description="Disordered" evidence="1">
    <location>
        <begin position="488"/>
        <end position="525"/>
    </location>
</feature>
<feature type="compositionally biased region" description="Basic and acidic residues" evidence="1">
    <location>
        <begin position="488"/>
        <end position="499"/>
    </location>
</feature>
<gene>
    <name evidence="4" type="ORF">BpHYR1_032005</name>
</gene>
<dbReference type="OrthoDB" id="10545918at2759"/>
<proteinExistence type="predicted"/>
<reference evidence="4 5" key="1">
    <citation type="journal article" date="2018" name="Sci. Rep.">
        <title>Genomic signatures of local adaptation to the degree of environmental predictability in rotifers.</title>
        <authorList>
            <person name="Franch-Gras L."/>
            <person name="Hahn C."/>
            <person name="Garcia-Roger E.M."/>
            <person name="Carmona M.J."/>
            <person name="Serra M."/>
            <person name="Gomez A."/>
        </authorList>
    </citation>
    <scope>NUCLEOTIDE SEQUENCE [LARGE SCALE GENOMIC DNA]</scope>
    <source>
        <strain evidence="4">HYR1</strain>
    </source>
</reference>
<name>A0A3M7T1Q9_BRAPC</name>
<dbReference type="AlphaFoldDB" id="A0A3M7T1Q9"/>
<feature type="region of interest" description="Disordered" evidence="1">
    <location>
        <begin position="150"/>
        <end position="181"/>
    </location>
</feature>
<keyword evidence="2" id="KW-0472">Membrane</keyword>
<comment type="caution">
    <text evidence="4">The sequence shown here is derived from an EMBL/GenBank/DDBJ whole genome shotgun (WGS) entry which is preliminary data.</text>
</comment>
<feature type="signal peptide" evidence="3">
    <location>
        <begin position="1"/>
        <end position="22"/>
    </location>
</feature>
<protein>
    <recommendedName>
        <fullName evidence="6">SUEL-type lectin domain-containing protein</fullName>
    </recommendedName>
</protein>
<evidence type="ECO:0000313" key="5">
    <source>
        <dbReference type="Proteomes" id="UP000276133"/>
    </source>
</evidence>
<evidence type="ECO:0000256" key="1">
    <source>
        <dbReference type="SAM" id="MobiDB-lite"/>
    </source>
</evidence>
<dbReference type="Proteomes" id="UP000276133">
    <property type="component" value="Unassembled WGS sequence"/>
</dbReference>